<dbReference type="Proteomes" id="UP001085076">
    <property type="component" value="Miscellaneous, Linkage group lg02"/>
</dbReference>
<evidence type="ECO:0000313" key="4">
    <source>
        <dbReference type="Proteomes" id="UP001085076"/>
    </source>
</evidence>
<name>A0A9D5CXT3_9LILI</name>
<dbReference type="FunFam" id="3.20.20.80:FF:000041">
    <property type="entry name" value="Beta-glucosidase 7"/>
    <property type="match status" value="1"/>
</dbReference>
<dbReference type="EMBL" id="JAGGNH010000002">
    <property type="protein sequence ID" value="KAJ0980652.1"/>
    <property type="molecule type" value="Genomic_DNA"/>
</dbReference>
<dbReference type="PRINTS" id="PR00131">
    <property type="entry name" value="GLHYDRLASE1"/>
</dbReference>
<evidence type="ECO:0008006" key="5">
    <source>
        <dbReference type="Google" id="ProtNLM"/>
    </source>
</evidence>
<dbReference type="OrthoDB" id="65569at2759"/>
<keyword evidence="4" id="KW-1185">Reference proteome</keyword>
<evidence type="ECO:0000313" key="3">
    <source>
        <dbReference type="EMBL" id="KAJ0980652.1"/>
    </source>
</evidence>
<dbReference type="PANTHER" id="PTHR10353:SF290">
    <property type="entry name" value="4-HYDROXY-7-METHOXY-3-OXO-3,4-DIHYDRO-2H-1,4-BENZOXAZIN-2-YL GLUCOSIDEBETA-D-GLUCOSIDASE"/>
    <property type="match status" value="1"/>
</dbReference>
<evidence type="ECO:0000256" key="1">
    <source>
        <dbReference type="ARBA" id="ARBA00010838"/>
    </source>
</evidence>
<dbReference type="InterPro" id="IPR001360">
    <property type="entry name" value="Glyco_hydro_1"/>
</dbReference>
<protein>
    <recommendedName>
        <fullName evidence="5">Beta-glucosidase 11-like</fullName>
    </recommendedName>
</protein>
<comment type="similarity">
    <text evidence="1 2">Belongs to the glycosyl hydrolase 1 family.</text>
</comment>
<dbReference type="Pfam" id="PF00232">
    <property type="entry name" value="Glyco_hydro_1"/>
    <property type="match status" value="1"/>
</dbReference>
<organism evidence="3 4">
    <name type="scientific">Dioscorea zingiberensis</name>
    <dbReference type="NCBI Taxonomy" id="325984"/>
    <lineage>
        <taxon>Eukaryota</taxon>
        <taxon>Viridiplantae</taxon>
        <taxon>Streptophyta</taxon>
        <taxon>Embryophyta</taxon>
        <taxon>Tracheophyta</taxon>
        <taxon>Spermatophyta</taxon>
        <taxon>Magnoliopsida</taxon>
        <taxon>Liliopsida</taxon>
        <taxon>Dioscoreales</taxon>
        <taxon>Dioscoreaceae</taxon>
        <taxon>Dioscorea</taxon>
    </lineage>
</organism>
<dbReference type="InterPro" id="IPR017853">
    <property type="entry name" value="GH"/>
</dbReference>
<dbReference type="SUPFAM" id="SSF51445">
    <property type="entry name" value="(Trans)glycosidases"/>
    <property type="match status" value="1"/>
</dbReference>
<reference evidence="3" key="1">
    <citation type="submission" date="2021-03" db="EMBL/GenBank/DDBJ databases">
        <authorList>
            <person name="Li Z."/>
            <person name="Yang C."/>
        </authorList>
    </citation>
    <scope>NUCLEOTIDE SEQUENCE</scope>
    <source>
        <strain evidence="3">Dzin_1.0</strain>
        <tissue evidence="3">Leaf</tissue>
    </source>
</reference>
<dbReference type="GO" id="GO:0005975">
    <property type="term" value="P:carbohydrate metabolic process"/>
    <property type="evidence" value="ECO:0007669"/>
    <property type="project" value="InterPro"/>
</dbReference>
<sequence>MSDDCGPYHVQTYGHIRGHVTGDIAADGYHKYKEDVKLMVETGLEAYRFSISWPRLIPNGRGDVNPKAVEYYNNLIDELIGHGIQPHVTLFHYDLPQVLEDEYQGWLSPKIVDDFTSFADVCFREFGDRVSHWTPINEPNVFVLGGYDLGWFVPQHCSRPFGNCSLGNSVIEPYIVAHHCLLAHSSAVSLYRKKYQFKQHGFIGFNLFVYHFVPVTNSTEDIAATKRAQDFYTGWLLEPLLYGEYPESMRNSAGTKLPEFSVNQSKEVKGSFDFIGLNYYAVLYVRNDPNNQDLNQRDFKGDMGAELRGAVDESADSMITIDANGLQGVLNYFKLVYGNPPIYIHENGYVLPRNGSHDDILRIKYLSEHLHNLFKAIRNGSNVLGYFTWSFMDLLEMYGGFDNTYGLFFVDFESKDLRRHPRQSAIWYSNFIRNKRNATQLQQFRSIL</sequence>
<gene>
    <name evidence="3" type="ORF">J5N97_008907</name>
</gene>
<accession>A0A9D5CXT3</accession>
<dbReference type="Gene3D" id="3.20.20.80">
    <property type="entry name" value="Glycosidases"/>
    <property type="match status" value="1"/>
</dbReference>
<dbReference type="PANTHER" id="PTHR10353">
    <property type="entry name" value="GLYCOSYL HYDROLASE"/>
    <property type="match status" value="1"/>
</dbReference>
<proteinExistence type="inferred from homology"/>
<reference evidence="3" key="2">
    <citation type="journal article" date="2022" name="Hortic Res">
        <title>The genome of Dioscorea zingiberensis sheds light on the biosynthesis, origin and evolution of the medicinally important diosgenin saponins.</title>
        <authorList>
            <person name="Li Y."/>
            <person name="Tan C."/>
            <person name="Li Z."/>
            <person name="Guo J."/>
            <person name="Li S."/>
            <person name="Chen X."/>
            <person name="Wang C."/>
            <person name="Dai X."/>
            <person name="Yang H."/>
            <person name="Song W."/>
            <person name="Hou L."/>
            <person name="Xu J."/>
            <person name="Tong Z."/>
            <person name="Xu A."/>
            <person name="Yuan X."/>
            <person name="Wang W."/>
            <person name="Yang Q."/>
            <person name="Chen L."/>
            <person name="Sun Z."/>
            <person name="Wang K."/>
            <person name="Pan B."/>
            <person name="Chen J."/>
            <person name="Bao Y."/>
            <person name="Liu F."/>
            <person name="Qi X."/>
            <person name="Gang D.R."/>
            <person name="Wen J."/>
            <person name="Li J."/>
        </authorList>
    </citation>
    <scope>NUCLEOTIDE SEQUENCE</scope>
    <source>
        <strain evidence="3">Dzin_1.0</strain>
    </source>
</reference>
<dbReference type="AlphaFoldDB" id="A0A9D5CXT3"/>
<comment type="caution">
    <text evidence="3">The sequence shown here is derived from an EMBL/GenBank/DDBJ whole genome shotgun (WGS) entry which is preliminary data.</text>
</comment>
<evidence type="ECO:0000256" key="2">
    <source>
        <dbReference type="RuleBase" id="RU003690"/>
    </source>
</evidence>
<dbReference type="GO" id="GO:0008422">
    <property type="term" value="F:beta-glucosidase activity"/>
    <property type="evidence" value="ECO:0007669"/>
    <property type="project" value="TreeGrafter"/>
</dbReference>